<gene>
    <name evidence="1" type="ORF">M136_2354</name>
</gene>
<evidence type="ECO:0000313" key="1">
    <source>
        <dbReference type="EMBL" id="EXZ28423.1"/>
    </source>
</evidence>
<protein>
    <submittedName>
        <fullName evidence="1">Uncharacterized protein</fullName>
    </submittedName>
</protein>
<dbReference type="AlphaFoldDB" id="A0A015X9N5"/>
<reference evidence="1 2" key="1">
    <citation type="submission" date="2014-02" db="EMBL/GenBank/DDBJ databases">
        <authorList>
            <person name="Sears C."/>
            <person name="Carroll K."/>
            <person name="Sack B.R."/>
            <person name="Qadri F."/>
            <person name="Myers L.L."/>
            <person name="Chung G.-T."/>
            <person name="Escheverria P."/>
            <person name="Fraser C.M."/>
            <person name="Sadzewicz L."/>
            <person name="Shefchek K.A."/>
            <person name="Tallon L."/>
            <person name="Das S.P."/>
            <person name="Daugherty S."/>
            <person name="Mongodin E.F."/>
        </authorList>
    </citation>
    <scope>NUCLEOTIDE SEQUENCE [LARGE SCALE GENOMIC DNA]</scope>
    <source>
        <strain evidence="1 2">S36L11</strain>
    </source>
</reference>
<evidence type="ECO:0000313" key="2">
    <source>
        <dbReference type="Proteomes" id="UP000022082"/>
    </source>
</evidence>
<proteinExistence type="predicted"/>
<dbReference type="Proteomes" id="UP000022082">
    <property type="component" value="Unassembled WGS sequence"/>
</dbReference>
<sequence>MPVLKDAVGSVPRLSFIFCKPLPGEKSPGFGSPEAGGLK</sequence>
<accession>A0A015X9N5</accession>
<dbReference type="EMBL" id="JGDJ01000213">
    <property type="protein sequence ID" value="EXZ28423.1"/>
    <property type="molecule type" value="Genomic_DNA"/>
</dbReference>
<name>A0A015X9N5_BACFG</name>
<comment type="caution">
    <text evidence="1">The sequence shown here is derived from an EMBL/GenBank/DDBJ whole genome shotgun (WGS) entry which is preliminary data.</text>
</comment>
<organism evidence="1 2">
    <name type="scientific">Bacteroides fragilis str. S36L11</name>
    <dbReference type="NCBI Taxonomy" id="1339327"/>
    <lineage>
        <taxon>Bacteria</taxon>
        <taxon>Pseudomonadati</taxon>
        <taxon>Bacteroidota</taxon>
        <taxon>Bacteroidia</taxon>
        <taxon>Bacteroidales</taxon>
        <taxon>Bacteroidaceae</taxon>
        <taxon>Bacteroides</taxon>
    </lineage>
</organism>